<sequence>MTPLRRHPLFQSLLFLTVASAVNTHRKLVLVKTDGTAELRLWAYACAGSISRTIPERLRRPLAKCRGTALKQRGMRWTLEEVARTGLWVSLVAEMAATAVGDRDAALRDLLG</sequence>
<evidence type="ECO:0000313" key="3">
    <source>
        <dbReference type="Proteomes" id="UP001176941"/>
    </source>
</evidence>
<keyword evidence="1" id="KW-0732">Signal</keyword>
<accession>A0ABN8ZJU8</accession>
<protein>
    <recommendedName>
        <fullName evidence="4">Secreted protein</fullName>
    </recommendedName>
</protein>
<name>A0ABN8ZJU8_RANTA</name>
<proteinExistence type="predicted"/>
<keyword evidence="3" id="KW-1185">Reference proteome</keyword>
<dbReference type="Proteomes" id="UP001176941">
    <property type="component" value="Chromosome 34"/>
</dbReference>
<organism evidence="2 3">
    <name type="scientific">Rangifer tarandus platyrhynchus</name>
    <name type="common">Svalbard reindeer</name>
    <dbReference type="NCBI Taxonomy" id="3082113"/>
    <lineage>
        <taxon>Eukaryota</taxon>
        <taxon>Metazoa</taxon>
        <taxon>Chordata</taxon>
        <taxon>Craniata</taxon>
        <taxon>Vertebrata</taxon>
        <taxon>Euteleostomi</taxon>
        <taxon>Mammalia</taxon>
        <taxon>Eutheria</taxon>
        <taxon>Laurasiatheria</taxon>
        <taxon>Artiodactyla</taxon>
        <taxon>Ruminantia</taxon>
        <taxon>Pecora</taxon>
        <taxon>Cervidae</taxon>
        <taxon>Odocoileinae</taxon>
        <taxon>Rangifer</taxon>
    </lineage>
</organism>
<evidence type="ECO:0008006" key="4">
    <source>
        <dbReference type="Google" id="ProtNLM"/>
    </source>
</evidence>
<gene>
    <name evidence="2" type="ORF">MRATA1EN1_LOCUS22720</name>
</gene>
<feature type="signal peptide" evidence="1">
    <location>
        <begin position="1"/>
        <end position="21"/>
    </location>
</feature>
<reference evidence="2" key="1">
    <citation type="submission" date="2023-04" db="EMBL/GenBank/DDBJ databases">
        <authorList>
            <consortium name="ELIXIR-Norway"/>
        </authorList>
    </citation>
    <scope>NUCLEOTIDE SEQUENCE [LARGE SCALE GENOMIC DNA]</scope>
</reference>
<dbReference type="EMBL" id="OX460345">
    <property type="protein sequence ID" value="CAI9173758.1"/>
    <property type="molecule type" value="Genomic_DNA"/>
</dbReference>
<evidence type="ECO:0000256" key="1">
    <source>
        <dbReference type="SAM" id="SignalP"/>
    </source>
</evidence>
<evidence type="ECO:0000313" key="2">
    <source>
        <dbReference type="EMBL" id="CAI9173758.1"/>
    </source>
</evidence>
<feature type="chain" id="PRO_5045194109" description="Secreted protein" evidence="1">
    <location>
        <begin position="22"/>
        <end position="112"/>
    </location>
</feature>